<dbReference type="InterPro" id="IPR000433">
    <property type="entry name" value="Znf_ZZ"/>
</dbReference>
<keyword evidence="9" id="KW-1185">Reference proteome</keyword>
<dbReference type="PANTHER" id="PTHR15898:SF13">
    <property type="entry name" value="BIFUNCTIONAL APOPTOSIS REGULATOR"/>
    <property type="match status" value="1"/>
</dbReference>
<dbReference type="SMART" id="SM00184">
    <property type="entry name" value="RING"/>
    <property type="match status" value="2"/>
</dbReference>
<gene>
    <name evidence="8" type="primary">PRT1</name>
    <name evidence="8" type="ORF">KSP39_PZI012864</name>
</gene>
<protein>
    <submittedName>
        <fullName evidence="8">E3 ubiquitin-protein ligase PRT1</fullName>
    </submittedName>
</protein>
<dbReference type="PROSITE" id="PS50089">
    <property type="entry name" value="ZF_RING_2"/>
    <property type="match status" value="2"/>
</dbReference>
<keyword evidence="2 4" id="KW-0863">Zinc-finger</keyword>
<evidence type="ECO:0000256" key="1">
    <source>
        <dbReference type="ARBA" id="ARBA00022723"/>
    </source>
</evidence>
<feature type="region of interest" description="Disordered" evidence="5">
    <location>
        <begin position="379"/>
        <end position="413"/>
    </location>
</feature>
<evidence type="ECO:0000256" key="2">
    <source>
        <dbReference type="ARBA" id="ARBA00022771"/>
    </source>
</evidence>
<dbReference type="InterPro" id="IPR018957">
    <property type="entry name" value="Znf_C3HC4_RING-type"/>
</dbReference>
<dbReference type="InterPro" id="IPR043145">
    <property type="entry name" value="Znf_ZZ_sf"/>
</dbReference>
<evidence type="ECO:0000313" key="9">
    <source>
        <dbReference type="Proteomes" id="UP001418222"/>
    </source>
</evidence>
<feature type="compositionally biased region" description="Basic and acidic residues" evidence="5">
    <location>
        <begin position="404"/>
        <end position="413"/>
    </location>
</feature>
<dbReference type="InterPro" id="IPR013083">
    <property type="entry name" value="Znf_RING/FYVE/PHD"/>
</dbReference>
<dbReference type="PROSITE" id="PS50135">
    <property type="entry name" value="ZF_ZZ_2"/>
    <property type="match status" value="1"/>
</dbReference>
<evidence type="ECO:0000256" key="3">
    <source>
        <dbReference type="ARBA" id="ARBA00022833"/>
    </source>
</evidence>
<evidence type="ECO:0000259" key="7">
    <source>
        <dbReference type="PROSITE" id="PS50135"/>
    </source>
</evidence>
<dbReference type="GO" id="GO:0008270">
    <property type="term" value="F:zinc ion binding"/>
    <property type="evidence" value="ECO:0007669"/>
    <property type="project" value="UniProtKB-KW"/>
</dbReference>
<feature type="domain" description="RING-type" evidence="6">
    <location>
        <begin position="183"/>
        <end position="221"/>
    </location>
</feature>
<sequence>MAGGEEATERAGSSSLARLMEEEEAPEGSYHPSFQCCVCLDLLYKPVVLACGHMSCFWCVHKAMHGLRASYCAICRQPYIHFPNICELLHILVLKMEPVAYKRREKEVLEEERRLDVFSPQFNSLPCEDVCSDCNGSGDLQNVGDSFDNQGNSGSNISKQAILQKNGSKNHILMNISKEDVLCAMCRELLFQPTVLNCGHVFCESCLSRMGSEALKCHICQSIHPGEFPKICLDLDCFLEEQFPNEYTTRRERLQQLKKLNHQCGGPSMTPSVSQEEHNKKSSKISNDSHLWLDEDLSNINVGVGCDSCGMYPIIGKRYKCKDCKEAVGFDLCESCYNTTSKLPGRFNQQHTPDHHFEVDDSHMLYKILLLSSSPMEDPYQNLSGEPDLNGSVSAGNDSNVDINNHHSDNDNN</sequence>
<comment type="caution">
    <text evidence="8">The sequence shown here is derived from an EMBL/GenBank/DDBJ whole genome shotgun (WGS) entry which is preliminary data.</text>
</comment>
<dbReference type="FunFam" id="3.30.60.90:FF:000014">
    <property type="entry name" value="E3 ubiquitin-protein ligase PRT1"/>
    <property type="match status" value="1"/>
</dbReference>
<dbReference type="Pfam" id="PF00569">
    <property type="entry name" value="ZZ"/>
    <property type="match status" value="1"/>
</dbReference>
<dbReference type="PANTHER" id="PTHR15898">
    <property type="entry name" value="BIFUNCTIONAL APOPTOSIS REGULATOR"/>
    <property type="match status" value="1"/>
</dbReference>
<evidence type="ECO:0000259" key="6">
    <source>
        <dbReference type="PROSITE" id="PS50089"/>
    </source>
</evidence>
<keyword evidence="1" id="KW-0479">Metal-binding</keyword>
<dbReference type="GO" id="GO:0043161">
    <property type="term" value="P:proteasome-mediated ubiquitin-dependent protein catabolic process"/>
    <property type="evidence" value="ECO:0007669"/>
    <property type="project" value="TreeGrafter"/>
</dbReference>
<dbReference type="Proteomes" id="UP001418222">
    <property type="component" value="Unassembled WGS sequence"/>
</dbReference>
<reference evidence="8 9" key="1">
    <citation type="journal article" date="2022" name="Nat. Plants">
        <title>Genomes of leafy and leafless Platanthera orchids illuminate the evolution of mycoheterotrophy.</title>
        <authorList>
            <person name="Li M.H."/>
            <person name="Liu K.W."/>
            <person name="Li Z."/>
            <person name="Lu H.C."/>
            <person name="Ye Q.L."/>
            <person name="Zhang D."/>
            <person name="Wang J.Y."/>
            <person name="Li Y.F."/>
            <person name="Zhong Z.M."/>
            <person name="Liu X."/>
            <person name="Yu X."/>
            <person name="Liu D.K."/>
            <person name="Tu X.D."/>
            <person name="Liu B."/>
            <person name="Hao Y."/>
            <person name="Liao X.Y."/>
            <person name="Jiang Y.T."/>
            <person name="Sun W.H."/>
            <person name="Chen J."/>
            <person name="Chen Y.Q."/>
            <person name="Ai Y."/>
            <person name="Zhai J.W."/>
            <person name="Wu S.S."/>
            <person name="Zhou Z."/>
            <person name="Hsiao Y.Y."/>
            <person name="Wu W.L."/>
            <person name="Chen Y.Y."/>
            <person name="Lin Y.F."/>
            <person name="Hsu J.L."/>
            <person name="Li C.Y."/>
            <person name="Wang Z.W."/>
            <person name="Zhao X."/>
            <person name="Zhong W.Y."/>
            <person name="Ma X.K."/>
            <person name="Ma L."/>
            <person name="Huang J."/>
            <person name="Chen G.Z."/>
            <person name="Huang M.Z."/>
            <person name="Huang L."/>
            <person name="Peng D.H."/>
            <person name="Luo Y.B."/>
            <person name="Zou S.Q."/>
            <person name="Chen S.P."/>
            <person name="Lan S."/>
            <person name="Tsai W.C."/>
            <person name="Van de Peer Y."/>
            <person name="Liu Z.J."/>
        </authorList>
    </citation>
    <scope>NUCLEOTIDE SEQUENCE [LARGE SCALE GENOMIC DNA]</scope>
    <source>
        <strain evidence="8">Lor287</strain>
    </source>
</reference>
<dbReference type="Gene3D" id="3.30.60.90">
    <property type="match status" value="1"/>
</dbReference>
<dbReference type="CDD" id="cd02338">
    <property type="entry name" value="ZZ_PCMF_like"/>
    <property type="match status" value="1"/>
</dbReference>
<accession>A0AAP0G432</accession>
<dbReference type="SUPFAM" id="SSF57850">
    <property type="entry name" value="RING/U-box"/>
    <property type="match status" value="3"/>
</dbReference>
<proteinExistence type="predicted"/>
<dbReference type="SMART" id="SM00291">
    <property type="entry name" value="ZnF_ZZ"/>
    <property type="match status" value="1"/>
</dbReference>
<evidence type="ECO:0000256" key="4">
    <source>
        <dbReference type="PROSITE-ProRule" id="PRU00228"/>
    </source>
</evidence>
<feature type="domain" description="ZZ-type" evidence="7">
    <location>
        <begin position="301"/>
        <end position="365"/>
    </location>
</feature>
<dbReference type="GO" id="GO:0061630">
    <property type="term" value="F:ubiquitin protein ligase activity"/>
    <property type="evidence" value="ECO:0007669"/>
    <property type="project" value="TreeGrafter"/>
</dbReference>
<organism evidence="8 9">
    <name type="scientific">Platanthera zijinensis</name>
    <dbReference type="NCBI Taxonomy" id="2320716"/>
    <lineage>
        <taxon>Eukaryota</taxon>
        <taxon>Viridiplantae</taxon>
        <taxon>Streptophyta</taxon>
        <taxon>Embryophyta</taxon>
        <taxon>Tracheophyta</taxon>
        <taxon>Spermatophyta</taxon>
        <taxon>Magnoliopsida</taxon>
        <taxon>Liliopsida</taxon>
        <taxon>Asparagales</taxon>
        <taxon>Orchidaceae</taxon>
        <taxon>Orchidoideae</taxon>
        <taxon>Orchideae</taxon>
        <taxon>Orchidinae</taxon>
        <taxon>Platanthera</taxon>
    </lineage>
</organism>
<dbReference type="FunFam" id="3.30.40.10:FF:000489">
    <property type="entry name" value="E3 ubiquitin-protein ligase PRT1"/>
    <property type="match status" value="1"/>
</dbReference>
<dbReference type="PROSITE" id="PS00518">
    <property type="entry name" value="ZF_RING_1"/>
    <property type="match status" value="1"/>
</dbReference>
<name>A0AAP0G432_9ASPA</name>
<dbReference type="Pfam" id="PF13920">
    <property type="entry name" value="zf-C3HC4_3"/>
    <property type="match status" value="1"/>
</dbReference>
<dbReference type="InterPro" id="IPR017907">
    <property type="entry name" value="Znf_RING_CS"/>
</dbReference>
<feature type="region of interest" description="Disordered" evidence="5">
    <location>
        <begin position="264"/>
        <end position="285"/>
    </location>
</feature>
<feature type="domain" description="RING-type" evidence="6">
    <location>
        <begin position="36"/>
        <end position="76"/>
    </location>
</feature>
<dbReference type="Pfam" id="PF00097">
    <property type="entry name" value="zf-C3HC4"/>
    <property type="match status" value="1"/>
</dbReference>
<dbReference type="Gene3D" id="3.30.40.10">
    <property type="entry name" value="Zinc/RING finger domain, C3HC4 (zinc finger)"/>
    <property type="match status" value="2"/>
</dbReference>
<dbReference type="AlphaFoldDB" id="A0AAP0G432"/>
<evidence type="ECO:0000256" key="5">
    <source>
        <dbReference type="SAM" id="MobiDB-lite"/>
    </source>
</evidence>
<evidence type="ECO:0000313" key="8">
    <source>
        <dbReference type="EMBL" id="KAK8936315.1"/>
    </source>
</evidence>
<dbReference type="EMBL" id="JBBWWQ010000011">
    <property type="protein sequence ID" value="KAK8936315.1"/>
    <property type="molecule type" value="Genomic_DNA"/>
</dbReference>
<dbReference type="InterPro" id="IPR001841">
    <property type="entry name" value="Znf_RING"/>
</dbReference>
<keyword evidence="3" id="KW-0862">Zinc</keyword>